<gene>
    <name evidence="4" type="ORF">IAB07_03480</name>
</gene>
<dbReference type="Proteomes" id="UP000824145">
    <property type="component" value="Unassembled WGS sequence"/>
</dbReference>
<feature type="domain" description="Glycosyl hydrolase 94 catalytic" evidence="3">
    <location>
        <begin position="301"/>
        <end position="524"/>
    </location>
</feature>
<dbReference type="InterPro" id="IPR008928">
    <property type="entry name" value="6-hairpin_glycosidase_sf"/>
</dbReference>
<dbReference type="Gene3D" id="1.50.10.10">
    <property type="match status" value="1"/>
</dbReference>
<name>A0A9D1MM78_9FIRM</name>
<evidence type="ECO:0000313" key="5">
    <source>
        <dbReference type="Proteomes" id="UP000824145"/>
    </source>
</evidence>
<dbReference type="GO" id="GO:0005975">
    <property type="term" value="P:carbohydrate metabolic process"/>
    <property type="evidence" value="ECO:0007669"/>
    <property type="project" value="InterPro"/>
</dbReference>
<dbReference type="EMBL" id="DVNJ01000018">
    <property type="protein sequence ID" value="HIU62814.1"/>
    <property type="molecule type" value="Genomic_DNA"/>
</dbReference>
<reference evidence="4" key="2">
    <citation type="journal article" date="2021" name="PeerJ">
        <title>Extensive microbial diversity within the chicken gut microbiome revealed by metagenomics and culture.</title>
        <authorList>
            <person name="Gilroy R."/>
            <person name="Ravi A."/>
            <person name="Getino M."/>
            <person name="Pursley I."/>
            <person name="Horton D.L."/>
            <person name="Alikhan N.F."/>
            <person name="Baker D."/>
            <person name="Gharbi K."/>
            <person name="Hall N."/>
            <person name="Watson M."/>
            <person name="Adriaenssens E.M."/>
            <person name="Foster-Nyarko E."/>
            <person name="Jarju S."/>
            <person name="Secka A."/>
            <person name="Antonio M."/>
            <person name="Oren A."/>
            <person name="Chaudhuri R.R."/>
            <person name="La Ragione R."/>
            <person name="Hildebrand F."/>
            <person name="Pallen M.J."/>
        </authorList>
    </citation>
    <scope>NUCLEOTIDE SEQUENCE</scope>
    <source>
        <strain evidence="4">9366</strain>
    </source>
</reference>
<comment type="caution">
    <text evidence="4">The sequence shown here is derived from an EMBL/GenBank/DDBJ whole genome shotgun (WGS) entry which is preliminary data.</text>
</comment>
<dbReference type="Pfam" id="PF17167">
    <property type="entry name" value="Glyco_hydro_94"/>
    <property type="match status" value="1"/>
</dbReference>
<keyword evidence="2" id="KW-0808">Transferase</keyword>
<dbReference type="AlphaFoldDB" id="A0A9D1MM78"/>
<proteinExistence type="predicted"/>
<protein>
    <recommendedName>
        <fullName evidence="3">Glycosyl hydrolase 94 catalytic domain-containing protein</fullName>
    </recommendedName>
</protein>
<dbReference type="InterPro" id="IPR033432">
    <property type="entry name" value="GH94_catalytic"/>
</dbReference>
<evidence type="ECO:0000256" key="2">
    <source>
        <dbReference type="ARBA" id="ARBA00022679"/>
    </source>
</evidence>
<accession>A0A9D1MM78</accession>
<sequence>MKNVYENDGITASGKLWEDALYDAGNNAITAQFDGKGSISRYAVMNKYEVFTKFYTLLTLDGVPIDYIRDKKVEMVGKRQITTIDAVRAQIVVTQFLDNTHNCIYTQFAVNAKEDLSFEAVMNFGINYQSYVDQLPGARLNARNLLRILGGFLGGKKQTEEKDGEVLVLRGKVMGDFYIDAALSSGGKMGECDRGFFNQFAVGGKVKAGSTGVFRYVIGAGTRGDYTFCDVKERLAGFDAALKEAQEYIDSLVPPAHVTDPMERTYYKSLLNCSLSNYKELGKFKGFLAGIVYQFPARTYYRDGYWTVLSVLPVKPELVRNEIMTLAHGINKKGECGTAVRYNFKCHWGNHYDSPSFFVIMAYDYAVHTGDMSIFAEKVNGATVYELICAVLERFKQEVDGTGLLVKGGKYNRRDWCDNVFRGGYVTYDEALYCRALQAAAQISGALGKKEKAQAFEADHDRVKKAINALLWDEEKGWYVNYRDGAFVEDNLSIDTVIVALFGIADEARAKRMLQNMEKYLETKNNKEQGMGDWGTMSVYPYYKRAWDIVQKSSLPAYYHNGGDWPYWSNIYAYAKLAYGMDYKYPLLRWFEYNAEKGNYTPVEFYSPIHPDGSLLQAWSSTGAFVMSYPEGDFFKKSL</sequence>
<reference evidence="4" key="1">
    <citation type="submission" date="2020-10" db="EMBL/GenBank/DDBJ databases">
        <authorList>
            <person name="Gilroy R."/>
        </authorList>
    </citation>
    <scope>NUCLEOTIDE SEQUENCE</scope>
    <source>
        <strain evidence="4">9366</strain>
    </source>
</reference>
<dbReference type="GO" id="GO:0016757">
    <property type="term" value="F:glycosyltransferase activity"/>
    <property type="evidence" value="ECO:0007669"/>
    <property type="project" value="UniProtKB-KW"/>
</dbReference>
<dbReference type="PANTHER" id="PTHR34987:SF4">
    <property type="entry name" value="ALPHA-L-RHAMNOSIDASE C-TERMINAL DOMAIN-CONTAINING PROTEIN"/>
    <property type="match status" value="1"/>
</dbReference>
<dbReference type="SUPFAM" id="SSF48208">
    <property type="entry name" value="Six-hairpin glycosidases"/>
    <property type="match status" value="1"/>
</dbReference>
<keyword evidence="1" id="KW-0328">Glycosyltransferase</keyword>
<dbReference type="InterPro" id="IPR012341">
    <property type="entry name" value="6hp_glycosidase-like_sf"/>
</dbReference>
<dbReference type="PANTHER" id="PTHR34987">
    <property type="entry name" value="C, PUTATIVE (AFU_ORTHOLOGUE AFUA_3G02880)-RELATED"/>
    <property type="match status" value="1"/>
</dbReference>
<evidence type="ECO:0000313" key="4">
    <source>
        <dbReference type="EMBL" id="HIU62814.1"/>
    </source>
</evidence>
<evidence type="ECO:0000259" key="3">
    <source>
        <dbReference type="Pfam" id="PF17167"/>
    </source>
</evidence>
<evidence type="ECO:0000256" key="1">
    <source>
        <dbReference type="ARBA" id="ARBA00022676"/>
    </source>
</evidence>
<organism evidence="4 5">
    <name type="scientific">Candidatus Caccalectryoclostridium excrementigallinarum</name>
    <dbReference type="NCBI Taxonomy" id="2840710"/>
    <lineage>
        <taxon>Bacteria</taxon>
        <taxon>Bacillati</taxon>
        <taxon>Bacillota</taxon>
        <taxon>Clostridia</taxon>
        <taxon>Christensenellales</taxon>
        <taxon>Christensenellaceae</taxon>
        <taxon>Christensenellaceae incertae sedis</taxon>
        <taxon>Candidatus Caccalectryoclostridium</taxon>
    </lineage>
</organism>